<dbReference type="Pfam" id="PF04608">
    <property type="entry name" value="PgpA"/>
    <property type="match status" value="1"/>
</dbReference>
<comment type="caution">
    <text evidence="2">The sequence shown here is derived from an EMBL/GenBank/DDBJ whole genome shotgun (WGS) entry which is preliminary data.</text>
</comment>
<dbReference type="RefSeq" id="WP_204784937.1">
    <property type="nucleotide sequence ID" value="NZ_JACJKU010000026.1"/>
</dbReference>
<dbReference type="EMBL" id="JACJKU010000026">
    <property type="protein sequence ID" value="MBM6940621.1"/>
    <property type="molecule type" value="Genomic_DNA"/>
</dbReference>
<dbReference type="SUPFAM" id="SSF101307">
    <property type="entry name" value="YutG-like"/>
    <property type="match status" value="1"/>
</dbReference>
<dbReference type="InterPro" id="IPR036681">
    <property type="entry name" value="PgpA-like_sf"/>
</dbReference>
<dbReference type="Proteomes" id="UP000785625">
    <property type="component" value="Unassembled WGS sequence"/>
</dbReference>
<evidence type="ECO:0000259" key="1">
    <source>
        <dbReference type="Pfam" id="PF04608"/>
    </source>
</evidence>
<gene>
    <name evidence="2" type="ORF">H5975_03820</name>
</gene>
<name>A0ABS2GXR4_9LACO</name>
<feature type="domain" description="YutG/PgpA" evidence="1">
    <location>
        <begin position="52"/>
        <end position="162"/>
    </location>
</feature>
<dbReference type="CDD" id="cd06971">
    <property type="entry name" value="PgpA"/>
    <property type="match status" value="1"/>
</dbReference>
<accession>A0ABS2GXR4</accession>
<organism evidence="2 3">
    <name type="scientific">Limosilactobacillus coleohominis</name>
    <dbReference type="NCBI Taxonomy" id="181675"/>
    <lineage>
        <taxon>Bacteria</taxon>
        <taxon>Bacillati</taxon>
        <taxon>Bacillota</taxon>
        <taxon>Bacilli</taxon>
        <taxon>Lactobacillales</taxon>
        <taxon>Lactobacillaceae</taxon>
        <taxon>Limosilactobacillus</taxon>
    </lineage>
</organism>
<keyword evidence="3" id="KW-1185">Reference proteome</keyword>
<dbReference type="PIRSF" id="PIRSF019587">
    <property type="entry name" value="PGPase"/>
    <property type="match status" value="1"/>
</dbReference>
<protein>
    <submittedName>
        <fullName evidence="2">Phosphatidylglycerophosphatase A</fullName>
    </submittedName>
</protein>
<dbReference type="InterPro" id="IPR026038">
    <property type="entry name" value="Put_PGPase"/>
</dbReference>
<reference evidence="2 3" key="1">
    <citation type="journal article" date="2021" name="Sci. Rep.">
        <title>The distribution of antibiotic resistance genes in chicken gut microbiota commensals.</title>
        <authorList>
            <person name="Juricova H."/>
            <person name="Matiasovicova J."/>
            <person name="Kubasova T."/>
            <person name="Cejkova D."/>
            <person name="Rychlik I."/>
        </authorList>
    </citation>
    <scope>NUCLEOTIDE SEQUENCE [LARGE SCALE GENOMIC DNA]</scope>
    <source>
        <strain evidence="2 3">An574</strain>
    </source>
</reference>
<sequence>MQNTNFKYPDTKAFNFVVERLQERGVTIDDLVNLTFKMQEEFIPKLTHDECRESVIDVMHKREFLNNAMVGLELDRLTEDNRVAEPLAAIIKNDAGVFGVDEALALQIAELYGTIGVTNFGYLDRVKSGIIKQFDTDSGHVNTFIDDLLGAIVAAACGKLAHQEA</sequence>
<evidence type="ECO:0000313" key="2">
    <source>
        <dbReference type="EMBL" id="MBM6940621.1"/>
    </source>
</evidence>
<proteinExistence type="predicted"/>
<dbReference type="InterPro" id="IPR007686">
    <property type="entry name" value="YutG/PgpA"/>
</dbReference>
<dbReference type="Gene3D" id="1.10.3760.10">
    <property type="entry name" value="PgpA-like"/>
    <property type="match status" value="1"/>
</dbReference>
<evidence type="ECO:0000313" key="3">
    <source>
        <dbReference type="Proteomes" id="UP000785625"/>
    </source>
</evidence>